<dbReference type="Proteomes" id="UP000215005">
    <property type="component" value="Chromosome"/>
</dbReference>
<dbReference type="AlphaFoldDB" id="A0A223S0D6"/>
<dbReference type="KEGG" id="ngv:CDO52_01215"/>
<sequence length="130" mass="14480">MPSAPHPPEDRSGRDWKYPLAITVAPLPKGTEFVTTSLPFGRGDPDGVLVTVNQGIILGQLLRAYEGQLFGAPRELLCEASGITDPRIDPVEYQHQIERRYDLDAPVTARFLRRYEDEWGLIPVNPVLAS</sequence>
<organism evidence="1 2">
    <name type="scientific">Nocardiopsis gilva YIM 90087</name>
    <dbReference type="NCBI Taxonomy" id="1235441"/>
    <lineage>
        <taxon>Bacteria</taxon>
        <taxon>Bacillati</taxon>
        <taxon>Actinomycetota</taxon>
        <taxon>Actinomycetes</taxon>
        <taxon>Streptosporangiales</taxon>
        <taxon>Nocardiopsidaceae</taxon>
        <taxon>Nocardiopsis</taxon>
    </lineage>
</organism>
<proteinExistence type="predicted"/>
<keyword evidence="2" id="KW-1185">Reference proteome</keyword>
<dbReference type="EMBL" id="CP022753">
    <property type="protein sequence ID" value="ASU81595.1"/>
    <property type="molecule type" value="Genomic_DNA"/>
</dbReference>
<gene>
    <name evidence="1" type="ORF">CDO52_01215</name>
</gene>
<name>A0A223S0D6_9ACTN</name>
<protein>
    <submittedName>
        <fullName evidence="1">Uncharacterized protein</fullName>
    </submittedName>
</protein>
<reference evidence="1 2" key="1">
    <citation type="submission" date="2017-08" db="EMBL/GenBank/DDBJ databases">
        <title>The complete genome sequence of Nocardiopsis gilva YIM 90087.</title>
        <authorList>
            <person name="Yin M."/>
            <person name="Tang S."/>
        </authorList>
    </citation>
    <scope>NUCLEOTIDE SEQUENCE [LARGE SCALE GENOMIC DNA]</scope>
    <source>
        <strain evidence="1 2">YIM 90087</strain>
    </source>
</reference>
<accession>A0A223S0D6</accession>
<evidence type="ECO:0000313" key="1">
    <source>
        <dbReference type="EMBL" id="ASU81595.1"/>
    </source>
</evidence>
<evidence type="ECO:0000313" key="2">
    <source>
        <dbReference type="Proteomes" id="UP000215005"/>
    </source>
</evidence>